<feature type="compositionally biased region" description="Basic residues" evidence="1">
    <location>
        <begin position="75"/>
        <end position="93"/>
    </location>
</feature>
<evidence type="ECO:0000313" key="4">
    <source>
        <dbReference type="Proteomes" id="UP001597480"/>
    </source>
</evidence>
<feature type="signal peptide" evidence="2">
    <location>
        <begin position="1"/>
        <end position="20"/>
    </location>
</feature>
<organism evidence="3 4">
    <name type="scientific">Flavobacterium suzhouense</name>
    <dbReference type="NCBI Taxonomy" id="1529638"/>
    <lineage>
        <taxon>Bacteria</taxon>
        <taxon>Pseudomonadati</taxon>
        <taxon>Bacteroidota</taxon>
        <taxon>Flavobacteriia</taxon>
        <taxon>Flavobacteriales</taxon>
        <taxon>Flavobacteriaceae</taxon>
        <taxon>Flavobacterium</taxon>
    </lineage>
</organism>
<protein>
    <submittedName>
        <fullName evidence="3">Uncharacterized protein</fullName>
    </submittedName>
</protein>
<feature type="chain" id="PRO_5047109365" evidence="2">
    <location>
        <begin position="21"/>
        <end position="93"/>
    </location>
</feature>
<name>A0ABW5NSX0_9FLAO</name>
<feature type="compositionally biased region" description="Basic and acidic residues" evidence="1">
    <location>
        <begin position="64"/>
        <end position="74"/>
    </location>
</feature>
<reference evidence="4" key="1">
    <citation type="journal article" date="2019" name="Int. J. Syst. Evol. Microbiol.">
        <title>The Global Catalogue of Microorganisms (GCM) 10K type strain sequencing project: providing services to taxonomists for standard genome sequencing and annotation.</title>
        <authorList>
            <consortium name="The Broad Institute Genomics Platform"/>
            <consortium name="The Broad Institute Genome Sequencing Center for Infectious Disease"/>
            <person name="Wu L."/>
            <person name="Ma J."/>
        </authorList>
    </citation>
    <scope>NUCLEOTIDE SEQUENCE [LARGE SCALE GENOMIC DNA]</scope>
    <source>
        <strain evidence="4">KCTC 42107</strain>
    </source>
</reference>
<feature type="region of interest" description="Disordered" evidence="1">
    <location>
        <begin position="62"/>
        <end position="93"/>
    </location>
</feature>
<evidence type="ECO:0000256" key="1">
    <source>
        <dbReference type="SAM" id="MobiDB-lite"/>
    </source>
</evidence>
<keyword evidence="4" id="KW-1185">Reference proteome</keyword>
<evidence type="ECO:0000256" key="2">
    <source>
        <dbReference type="SAM" id="SignalP"/>
    </source>
</evidence>
<gene>
    <name evidence="3" type="ORF">ACFSR3_07725</name>
</gene>
<accession>A0ABW5NSX0</accession>
<proteinExistence type="predicted"/>
<dbReference type="Proteomes" id="UP001597480">
    <property type="component" value="Unassembled WGS sequence"/>
</dbReference>
<keyword evidence="2" id="KW-0732">Signal</keyword>
<evidence type="ECO:0000313" key="3">
    <source>
        <dbReference type="EMBL" id="MFD2601940.1"/>
    </source>
</evidence>
<dbReference type="EMBL" id="JBHUMD010000007">
    <property type="protein sequence ID" value="MFD2601940.1"/>
    <property type="molecule type" value="Genomic_DNA"/>
</dbReference>
<comment type="caution">
    <text evidence="3">The sequence shown here is derived from an EMBL/GenBank/DDBJ whole genome shotgun (WGS) entry which is preliminary data.</text>
</comment>
<sequence>MARILLLALLFFFCVSDALSPDSLRYDFNNEISLNLPFNSAVTIVDASEMCKPTGVETVIYTDGKAEPAPEKKKPVAKTPKKKASKKTQPKKA</sequence>
<dbReference type="RefSeq" id="WP_379820445.1">
    <property type="nucleotide sequence ID" value="NZ_JBHUMD010000007.1"/>
</dbReference>